<keyword evidence="2 5" id="KW-0812">Transmembrane</keyword>
<dbReference type="RefSeq" id="WP_323306490.1">
    <property type="nucleotide sequence ID" value="NZ_JAYGHX010000012.1"/>
</dbReference>
<evidence type="ECO:0000256" key="3">
    <source>
        <dbReference type="ARBA" id="ARBA00022989"/>
    </source>
</evidence>
<sequence>MEGIRFSGGTVVPIGSATAAVMAAAILGQVTCWPDRKRPPRAVPFILLVAAPLWFGLNGASMVASRAEGHAFLNPTAAAGFVDMEHSILIGILTAAACLLVVTIKSAIRFDDCSTPSCATASEGAWVPC</sequence>
<dbReference type="EMBL" id="JAYGHX010000012">
    <property type="protein sequence ID" value="MEA5392545.1"/>
    <property type="molecule type" value="Genomic_DNA"/>
</dbReference>
<evidence type="ECO:0000256" key="4">
    <source>
        <dbReference type="ARBA" id="ARBA00023136"/>
    </source>
</evidence>
<keyword evidence="3 5" id="KW-1133">Transmembrane helix</keyword>
<dbReference type="Gene3D" id="1.10.3430.10">
    <property type="entry name" value="Ammonium transporter AmtB like domains"/>
    <property type="match status" value="1"/>
</dbReference>
<proteinExistence type="predicted"/>
<comment type="subcellular location">
    <subcellularLocation>
        <location evidence="1">Membrane</location>
        <topology evidence="1">Multi-pass membrane protein</topology>
    </subcellularLocation>
</comment>
<dbReference type="SUPFAM" id="SSF111352">
    <property type="entry name" value="Ammonium transporter"/>
    <property type="match status" value="1"/>
</dbReference>
<reference evidence="6 7" key="1">
    <citation type="submission" date="2023-12" db="EMBL/GenBank/DDBJ databases">
        <title>Baltic Sea Cyanobacteria.</title>
        <authorList>
            <person name="Delbaje E."/>
            <person name="Fewer D.P."/>
            <person name="Shishido T.K."/>
        </authorList>
    </citation>
    <scope>NUCLEOTIDE SEQUENCE [LARGE SCALE GENOMIC DNA]</scope>
    <source>
        <strain evidence="6 7">UHCC 0139</strain>
    </source>
</reference>
<evidence type="ECO:0000256" key="1">
    <source>
        <dbReference type="ARBA" id="ARBA00004141"/>
    </source>
</evidence>
<evidence type="ECO:0000256" key="5">
    <source>
        <dbReference type="SAM" id="Phobius"/>
    </source>
</evidence>
<name>A0ABU5RXN7_9CYAN</name>
<organism evidence="6 7">
    <name type="scientific">Cyanobium gracile UHCC 0139</name>
    <dbReference type="NCBI Taxonomy" id="3110308"/>
    <lineage>
        <taxon>Bacteria</taxon>
        <taxon>Bacillati</taxon>
        <taxon>Cyanobacteriota</taxon>
        <taxon>Cyanophyceae</taxon>
        <taxon>Synechococcales</taxon>
        <taxon>Prochlorococcaceae</taxon>
        <taxon>Cyanobium</taxon>
    </lineage>
</organism>
<comment type="caution">
    <text evidence="6">The sequence shown here is derived from an EMBL/GenBank/DDBJ whole genome shotgun (WGS) entry which is preliminary data.</text>
</comment>
<evidence type="ECO:0000313" key="7">
    <source>
        <dbReference type="Proteomes" id="UP001304461"/>
    </source>
</evidence>
<dbReference type="Proteomes" id="UP001304461">
    <property type="component" value="Unassembled WGS sequence"/>
</dbReference>
<accession>A0ABU5RXN7</accession>
<feature type="transmembrane region" description="Helical" evidence="5">
    <location>
        <begin position="12"/>
        <end position="33"/>
    </location>
</feature>
<protein>
    <submittedName>
        <fullName evidence="6">Uncharacterized protein</fullName>
    </submittedName>
</protein>
<keyword evidence="7" id="KW-1185">Reference proteome</keyword>
<evidence type="ECO:0000256" key="2">
    <source>
        <dbReference type="ARBA" id="ARBA00022692"/>
    </source>
</evidence>
<evidence type="ECO:0000313" key="6">
    <source>
        <dbReference type="EMBL" id="MEA5392545.1"/>
    </source>
</evidence>
<gene>
    <name evidence="6" type="ORF">VB738_14875</name>
</gene>
<feature type="transmembrane region" description="Helical" evidence="5">
    <location>
        <begin position="84"/>
        <end position="104"/>
    </location>
</feature>
<dbReference type="InterPro" id="IPR029020">
    <property type="entry name" value="Ammonium/urea_transptr"/>
</dbReference>
<keyword evidence="4 5" id="KW-0472">Membrane</keyword>
<feature type="transmembrane region" description="Helical" evidence="5">
    <location>
        <begin position="45"/>
        <end position="64"/>
    </location>
</feature>